<proteinExistence type="predicted"/>
<protein>
    <recommendedName>
        <fullName evidence="1">CUE domain-containing protein</fullName>
    </recommendedName>
</protein>
<evidence type="ECO:0000313" key="3">
    <source>
        <dbReference type="Proteomes" id="UP000663891"/>
    </source>
</evidence>
<dbReference type="InterPro" id="IPR003892">
    <property type="entry name" value="CUE"/>
</dbReference>
<evidence type="ECO:0000313" key="2">
    <source>
        <dbReference type="EMBL" id="CAF1192673.1"/>
    </source>
</evidence>
<dbReference type="EMBL" id="CAJNON010000319">
    <property type="protein sequence ID" value="CAF1192673.1"/>
    <property type="molecule type" value="Genomic_DNA"/>
</dbReference>
<gene>
    <name evidence="2" type="ORF">VCS650_LOCUS25149</name>
</gene>
<feature type="domain" description="CUE" evidence="1">
    <location>
        <begin position="8"/>
        <end position="51"/>
    </location>
</feature>
<dbReference type="AlphaFoldDB" id="A0A814VUL8"/>
<reference evidence="2" key="1">
    <citation type="submission" date="2021-02" db="EMBL/GenBank/DDBJ databases">
        <authorList>
            <person name="Nowell W R."/>
        </authorList>
    </citation>
    <scope>NUCLEOTIDE SEQUENCE</scope>
</reference>
<dbReference type="PROSITE" id="PS51140">
    <property type="entry name" value="CUE"/>
    <property type="match status" value="1"/>
</dbReference>
<accession>A0A814VUL8</accession>
<comment type="caution">
    <text evidence="2">The sequence shown here is derived from an EMBL/GenBank/DDBJ whole genome shotgun (WGS) entry which is preliminary data.</text>
</comment>
<dbReference type="Pfam" id="PF02845">
    <property type="entry name" value="CUE"/>
    <property type="match status" value="1"/>
</dbReference>
<dbReference type="CDD" id="cd14279">
    <property type="entry name" value="CUE"/>
    <property type="match status" value="1"/>
</dbReference>
<sequence length="230" mass="27210">MSTNEQQQNTKQLAMLKERFPHINENKLTRVLQRHDGDFDKVCARLSQREARCNKWESLEIRFGPAITTLQQEHPSIQSFKRFRLLKTMKRFDGDIDKVKEFLQKVETKHCHKDRDTSTSRCQRREELKTKYANQLAQLATSGINVDRPWVLRLLEKHEGDVNKVIEIKAKFAEFDTKYATQIAQLEAEGFPIKNKRILARLLEKSNGDIDVVKQFVQERQEKHLKRKEH</sequence>
<dbReference type="Proteomes" id="UP000663891">
    <property type="component" value="Unassembled WGS sequence"/>
</dbReference>
<organism evidence="2 3">
    <name type="scientific">Adineta steineri</name>
    <dbReference type="NCBI Taxonomy" id="433720"/>
    <lineage>
        <taxon>Eukaryota</taxon>
        <taxon>Metazoa</taxon>
        <taxon>Spiralia</taxon>
        <taxon>Gnathifera</taxon>
        <taxon>Rotifera</taxon>
        <taxon>Eurotatoria</taxon>
        <taxon>Bdelloidea</taxon>
        <taxon>Adinetida</taxon>
        <taxon>Adinetidae</taxon>
        <taxon>Adineta</taxon>
    </lineage>
</organism>
<name>A0A814VUL8_9BILA</name>
<dbReference type="GO" id="GO:0043130">
    <property type="term" value="F:ubiquitin binding"/>
    <property type="evidence" value="ECO:0007669"/>
    <property type="project" value="InterPro"/>
</dbReference>
<evidence type="ECO:0000259" key="1">
    <source>
        <dbReference type="PROSITE" id="PS51140"/>
    </source>
</evidence>